<reference evidence="2" key="1">
    <citation type="journal article" date="2007" name="Appl. Environ. Microbiol.">
        <title>Sequence characterization and comparative analysis of three plasmids isolated from environmental Vibrio spp.</title>
        <authorList>
            <person name="Hazen T.H."/>
            <person name="Wu D."/>
            <person name="Eisen J.A."/>
            <person name="Sobecky P.A."/>
        </authorList>
    </citation>
    <scope>NUCLEOTIDE SEQUENCE [LARGE SCALE GENOMIC DNA]</scope>
    <source>
        <strain evidence="2">09022</strain>
        <plasmid evidence="2">p09022A</plasmid>
    </source>
</reference>
<name>A9M556_9VIBR</name>
<keyword evidence="2" id="KW-0614">Plasmid</keyword>
<evidence type="ECO:0000313" key="2">
    <source>
        <dbReference type="EMBL" id="ABX77154.1"/>
    </source>
</evidence>
<accession>A9M556</accession>
<gene>
    <name evidence="2" type="ORF">BMSF_0032</name>
</gene>
<feature type="coiled-coil region" evidence="1">
    <location>
        <begin position="164"/>
        <end position="191"/>
    </location>
</feature>
<protein>
    <submittedName>
        <fullName evidence="2">Chromosome binding protein protein</fullName>
    </submittedName>
</protein>
<keyword evidence="1" id="KW-0175">Coiled coil</keyword>
<feature type="coiled-coil region" evidence="1">
    <location>
        <begin position="279"/>
        <end position="306"/>
    </location>
</feature>
<organism evidence="2">
    <name type="scientific">Vibrio sp. 09022</name>
    <dbReference type="NCBI Taxonomy" id="452804"/>
    <lineage>
        <taxon>Bacteria</taxon>
        <taxon>Pseudomonadati</taxon>
        <taxon>Pseudomonadota</taxon>
        <taxon>Gammaproteobacteria</taxon>
        <taxon>Vibrionales</taxon>
        <taxon>Vibrionaceae</taxon>
        <taxon>Vibrio</taxon>
    </lineage>
</organism>
<dbReference type="EMBL" id="CP000757">
    <property type="protein sequence ID" value="ABX77154.1"/>
    <property type="molecule type" value="Genomic_DNA"/>
</dbReference>
<proteinExistence type="predicted"/>
<dbReference type="AlphaFoldDB" id="A9M556"/>
<dbReference type="InterPro" id="IPR010982">
    <property type="entry name" value="Lambda_DNA-bd_dom_sf"/>
</dbReference>
<sequence>MSVSDANTEEKKTDKRTKRVTAVRRAQEEKTAQLIAGMGLENVLYPPLGPSHRHPFTTEVIVYAEMIGYTQKTIGELIGCSQPTVSGWRKGEGKAETHRLLPLIRRLSPRVSTGSSHLLTVVESIEFSLPENWELEMLCWHFRVKHRVDTTPDTLRSSIIGQLETDLMEDLNALEAQLNQETDQLSQSIIQLTKAREHAETEKLTNDKKQLEYDKAVEAFLSDRSDVANLEPELRAEFIEKSIDRPCLSNQSQQTYAELKASIALAHSLSEDKLTDNLHEKLKLHKVAAEQQLAEMRDNHQNVLKNKSPFGHYDEALAAETIRVATLDELDKYLGQLISQLYPTDHQFSFEIEVRHDYSYHSSRKVSINVSPEALLHDYLLMEVTPTYVFEQVQLSGREFAVIQDAEQSPQPRWQLPELSHKHEFCEKLTCYILQSSRLALVTQYRDFRTKKEVKVLKVFSDVEEMLQSAASHLTGDDMSQWKTQLAEQGYLLRSARTVY</sequence>
<geneLocation type="plasmid" evidence="2">
    <name>p09022A</name>
</geneLocation>
<dbReference type="GO" id="GO:0003677">
    <property type="term" value="F:DNA binding"/>
    <property type="evidence" value="ECO:0007669"/>
    <property type="project" value="InterPro"/>
</dbReference>
<dbReference type="SUPFAM" id="SSF47413">
    <property type="entry name" value="lambda repressor-like DNA-binding domains"/>
    <property type="match status" value="1"/>
</dbReference>
<evidence type="ECO:0000256" key="1">
    <source>
        <dbReference type="SAM" id="Coils"/>
    </source>
</evidence>
<dbReference type="RefSeq" id="WP_012219963.1">
    <property type="nucleotide sequence ID" value="NC_010114.1"/>
</dbReference>